<organism evidence="8 9">
    <name type="scientific">Aquisphaera giovannonii</name>
    <dbReference type="NCBI Taxonomy" id="406548"/>
    <lineage>
        <taxon>Bacteria</taxon>
        <taxon>Pseudomonadati</taxon>
        <taxon>Planctomycetota</taxon>
        <taxon>Planctomycetia</taxon>
        <taxon>Isosphaerales</taxon>
        <taxon>Isosphaeraceae</taxon>
        <taxon>Aquisphaera</taxon>
    </lineage>
</organism>
<keyword evidence="4" id="KW-0676">Redox-active center</keyword>
<dbReference type="GO" id="GO:0016491">
    <property type="term" value="F:oxidoreductase activity"/>
    <property type="evidence" value="ECO:0007669"/>
    <property type="project" value="InterPro"/>
</dbReference>
<dbReference type="InterPro" id="IPR050553">
    <property type="entry name" value="Thioredoxin_ResA/DsbE_sf"/>
</dbReference>
<dbReference type="PANTHER" id="PTHR42852">
    <property type="entry name" value="THIOL:DISULFIDE INTERCHANGE PROTEIN DSBE"/>
    <property type="match status" value="1"/>
</dbReference>
<gene>
    <name evidence="8" type="primary">resA_5</name>
    <name evidence="8" type="ORF">OJF2_24230</name>
</gene>
<evidence type="ECO:0000256" key="4">
    <source>
        <dbReference type="ARBA" id="ARBA00023284"/>
    </source>
</evidence>
<dbReference type="InterPro" id="IPR013740">
    <property type="entry name" value="Redoxin"/>
</dbReference>
<dbReference type="InterPro" id="IPR017937">
    <property type="entry name" value="Thioredoxin_CS"/>
</dbReference>
<proteinExistence type="predicted"/>
<dbReference type="SUPFAM" id="SSF52833">
    <property type="entry name" value="Thioredoxin-like"/>
    <property type="match status" value="1"/>
</dbReference>
<keyword evidence="9" id="KW-1185">Reference proteome</keyword>
<evidence type="ECO:0000313" key="9">
    <source>
        <dbReference type="Proteomes" id="UP000324233"/>
    </source>
</evidence>
<feature type="domain" description="Thioredoxin" evidence="7">
    <location>
        <begin position="37"/>
        <end position="183"/>
    </location>
</feature>
<evidence type="ECO:0000256" key="6">
    <source>
        <dbReference type="SAM" id="Phobius"/>
    </source>
</evidence>
<feature type="transmembrane region" description="Helical" evidence="6">
    <location>
        <begin position="12"/>
        <end position="32"/>
    </location>
</feature>
<dbReference type="OrthoDB" id="288837at2"/>
<keyword evidence="3" id="KW-1015">Disulfide bond</keyword>
<keyword evidence="2" id="KW-0201">Cytochrome c-type biogenesis</keyword>
<keyword evidence="6" id="KW-0472">Membrane</keyword>
<dbReference type="GO" id="GO:0030313">
    <property type="term" value="C:cell envelope"/>
    <property type="evidence" value="ECO:0007669"/>
    <property type="project" value="UniProtKB-SubCell"/>
</dbReference>
<keyword evidence="6" id="KW-1133">Transmembrane helix</keyword>
<feature type="region of interest" description="Disordered" evidence="5">
    <location>
        <begin position="180"/>
        <end position="200"/>
    </location>
</feature>
<dbReference type="PROSITE" id="PS00194">
    <property type="entry name" value="THIOREDOXIN_1"/>
    <property type="match status" value="1"/>
</dbReference>
<reference evidence="8 9" key="1">
    <citation type="submission" date="2019-08" db="EMBL/GenBank/DDBJ databases">
        <title>Deep-cultivation of Planctomycetes and their phenomic and genomic characterization uncovers novel biology.</title>
        <authorList>
            <person name="Wiegand S."/>
            <person name="Jogler M."/>
            <person name="Boedeker C."/>
            <person name="Pinto D."/>
            <person name="Vollmers J."/>
            <person name="Rivas-Marin E."/>
            <person name="Kohn T."/>
            <person name="Peeters S.H."/>
            <person name="Heuer A."/>
            <person name="Rast P."/>
            <person name="Oberbeckmann S."/>
            <person name="Bunk B."/>
            <person name="Jeske O."/>
            <person name="Meyerdierks A."/>
            <person name="Storesund J.E."/>
            <person name="Kallscheuer N."/>
            <person name="Luecker S."/>
            <person name="Lage O.M."/>
            <person name="Pohl T."/>
            <person name="Merkel B.J."/>
            <person name="Hornburger P."/>
            <person name="Mueller R.-W."/>
            <person name="Bruemmer F."/>
            <person name="Labrenz M."/>
            <person name="Spormann A.M."/>
            <person name="Op den Camp H."/>
            <person name="Overmann J."/>
            <person name="Amann R."/>
            <person name="Jetten M.S.M."/>
            <person name="Mascher T."/>
            <person name="Medema M.H."/>
            <person name="Devos D.P."/>
            <person name="Kaster A.-K."/>
            <person name="Ovreas L."/>
            <person name="Rohde M."/>
            <person name="Galperin M.Y."/>
            <person name="Jogler C."/>
        </authorList>
    </citation>
    <scope>NUCLEOTIDE SEQUENCE [LARGE SCALE GENOMIC DNA]</scope>
    <source>
        <strain evidence="8 9">OJF2</strain>
    </source>
</reference>
<dbReference type="InterPro" id="IPR036249">
    <property type="entry name" value="Thioredoxin-like_sf"/>
</dbReference>
<dbReference type="KEGG" id="agv:OJF2_24230"/>
<dbReference type="GO" id="GO:0017004">
    <property type="term" value="P:cytochrome complex assembly"/>
    <property type="evidence" value="ECO:0007669"/>
    <property type="project" value="UniProtKB-KW"/>
</dbReference>
<dbReference type="AlphaFoldDB" id="A0A5B9W0X2"/>
<evidence type="ECO:0000256" key="3">
    <source>
        <dbReference type="ARBA" id="ARBA00023157"/>
    </source>
</evidence>
<dbReference type="EMBL" id="CP042997">
    <property type="protein sequence ID" value="QEH33891.1"/>
    <property type="molecule type" value="Genomic_DNA"/>
</dbReference>
<dbReference type="Proteomes" id="UP000324233">
    <property type="component" value="Chromosome"/>
</dbReference>
<evidence type="ECO:0000259" key="7">
    <source>
        <dbReference type="PROSITE" id="PS51352"/>
    </source>
</evidence>
<dbReference type="Gene3D" id="3.40.30.10">
    <property type="entry name" value="Glutaredoxin"/>
    <property type="match status" value="1"/>
</dbReference>
<dbReference type="PROSITE" id="PS51352">
    <property type="entry name" value="THIOREDOXIN_2"/>
    <property type="match status" value="1"/>
</dbReference>
<evidence type="ECO:0000256" key="1">
    <source>
        <dbReference type="ARBA" id="ARBA00004196"/>
    </source>
</evidence>
<protein>
    <submittedName>
        <fullName evidence="8">Thiol-disulfide oxidoreductase ResA</fullName>
    </submittedName>
</protein>
<dbReference type="Pfam" id="PF08534">
    <property type="entry name" value="Redoxin"/>
    <property type="match status" value="1"/>
</dbReference>
<keyword evidence="6" id="KW-0812">Transmembrane</keyword>
<comment type="subcellular location">
    <subcellularLocation>
        <location evidence="1">Cell envelope</location>
    </subcellularLocation>
</comment>
<evidence type="ECO:0000313" key="8">
    <source>
        <dbReference type="EMBL" id="QEH33891.1"/>
    </source>
</evidence>
<sequence>MTDASARRPDRTWLIIGLVFVAFWVVYLTFFVPGRGPNLAEMAMDRPAEYRWPMEDLQGQAVSLERYRGKTVFLNVWATWCPPCVREMPSIADLARREMLKGKNIEFVCVSLDRDRDKVSDFIRGKNWPMTFLHATDVPMAYETEGIPATFILSPAGRIVSAEVGASDWDRPDIVEFLQKTAETPPAPDPSRDPVAPAKS</sequence>
<dbReference type="RefSeq" id="WP_148593888.1">
    <property type="nucleotide sequence ID" value="NZ_CP042997.1"/>
</dbReference>
<dbReference type="InterPro" id="IPR013766">
    <property type="entry name" value="Thioredoxin_domain"/>
</dbReference>
<evidence type="ECO:0000256" key="2">
    <source>
        <dbReference type="ARBA" id="ARBA00022748"/>
    </source>
</evidence>
<accession>A0A5B9W0X2</accession>
<name>A0A5B9W0X2_9BACT</name>
<evidence type="ECO:0000256" key="5">
    <source>
        <dbReference type="SAM" id="MobiDB-lite"/>
    </source>
</evidence>
<dbReference type="PANTHER" id="PTHR42852:SF6">
    <property type="entry name" value="THIOL:DISULFIDE INTERCHANGE PROTEIN DSBE"/>
    <property type="match status" value="1"/>
</dbReference>
<dbReference type="CDD" id="cd02966">
    <property type="entry name" value="TlpA_like_family"/>
    <property type="match status" value="1"/>
</dbReference>